<dbReference type="AlphaFoldDB" id="A0A3N7HM92"/>
<dbReference type="EMBL" id="QUSW01000005">
    <property type="protein sequence ID" value="RQP23230.1"/>
    <property type="molecule type" value="Genomic_DNA"/>
</dbReference>
<name>A0A3N7HM92_9BURK</name>
<sequence>MALGTLSPGSHPDWLNADAAGLKVGGASLLGDYYFSRDLRGVGSASGFRATSGVLMGSRSSSLLLGNPSANLGGRAFNIDRRSVGVWGLQTMTPGDNASDPLPYVGVGYTGLAGRGGWGFSADLGVMALNPSSVKLGRQALDDSLRDLHLSPMFQLGVTYSF</sequence>
<dbReference type="Gene3D" id="2.40.160.170">
    <property type="match status" value="1"/>
</dbReference>
<proteinExistence type="predicted"/>
<evidence type="ECO:0000313" key="2">
    <source>
        <dbReference type="Proteomes" id="UP000267464"/>
    </source>
</evidence>
<organism evidence="1 2">
    <name type="scientific">Piscinibacter terrae</name>
    <dbReference type="NCBI Taxonomy" id="2496871"/>
    <lineage>
        <taxon>Bacteria</taxon>
        <taxon>Pseudomonadati</taxon>
        <taxon>Pseudomonadota</taxon>
        <taxon>Betaproteobacteria</taxon>
        <taxon>Burkholderiales</taxon>
        <taxon>Sphaerotilaceae</taxon>
        <taxon>Piscinibacter</taxon>
    </lineage>
</organism>
<accession>A0A3N7HM92</accession>
<evidence type="ECO:0000313" key="1">
    <source>
        <dbReference type="EMBL" id="RQP23230.1"/>
    </source>
</evidence>
<dbReference type="Proteomes" id="UP000267464">
    <property type="component" value="Unassembled WGS sequence"/>
</dbReference>
<reference evidence="1 2" key="1">
    <citation type="submission" date="2018-08" db="EMBL/GenBank/DDBJ databases">
        <authorList>
            <person name="Khan S.A."/>
            <person name="Jeon C.O."/>
            <person name="Chun B.H."/>
            <person name="Jeong S.E."/>
        </authorList>
    </citation>
    <scope>NUCLEOTIDE SEQUENCE [LARGE SCALE GENOMIC DNA]</scope>
    <source>
        <strain evidence="1 2">S-16</strain>
    </source>
</reference>
<protein>
    <submittedName>
        <fullName evidence="1">Uncharacterized protein</fullName>
    </submittedName>
</protein>
<keyword evidence="2" id="KW-1185">Reference proteome</keyword>
<gene>
    <name evidence="1" type="ORF">DZC73_19165</name>
</gene>
<comment type="caution">
    <text evidence="1">The sequence shown here is derived from an EMBL/GenBank/DDBJ whole genome shotgun (WGS) entry which is preliminary data.</text>
</comment>
<reference evidence="1 2" key="2">
    <citation type="submission" date="2018-12" db="EMBL/GenBank/DDBJ databases">
        <title>Rhizobacter gummiphilus sp. nov., a rubber-degrading bacterium isolated from the soil of a botanical garden in Japan.</title>
        <authorList>
            <person name="Shunsuke S.S."/>
        </authorList>
    </citation>
    <scope>NUCLEOTIDE SEQUENCE [LARGE SCALE GENOMIC DNA]</scope>
    <source>
        <strain evidence="1 2">S-16</strain>
    </source>
</reference>